<dbReference type="EMBL" id="JALGBI010000003">
    <property type="protein sequence ID" value="MCJ0765761.1"/>
    <property type="molecule type" value="Genomic_DNA"/>
</dbReference>
<dbReference type="InterPro" id="IPR029068">
    <property type="entry name" value="Glyas_Bleomycin-R_OHBP_Dase"/>
</dbReference>
<dbReference type="AlphaFoldDB" id="A0A9X1VXR7"/>
<evidence type="ECO:0000313" key="2">
    <source>
        <dbReference type="EMBL" id="MCJ0765761.1"/>
    </source>
</evidence>
<protein>
    <submittedName>
        <fullName evidence="2">VOC family protein</fullName>
    </submittedName>
</protein>
<dbReference type="RefSeq" id="WP_243309354.1">
    <property type="nucleotide sequence ID" value="NZ_JALGBI010000003.1"/>
</dbReference>
<dbReference type="Proteomes" id="UP001139447">
    <property type="component" value="Unassembled WGS sequence"/>
</dbReference>
<dbReference type="Gene3D" id="3.10.180.10">
    <property type="entry name" value="2,3-Dihydroxybiphenyl 1,2-Dioxygenase, domain 1"/>
    <property type="match status" value="1"/>
</dbReference>
<comment type="caution">
    <text evidence="2">The sequence shown here is derived from an EMBL/GenBank/DDBJ whole genome shotgun (WGS) entry which is preliminary data.</text>
</comment>
<evidence type="ECO:0000259" key="1">
    <source>
        <dbReference type="PROSITE" id="PS51819"/>
    </source>
</evidence>
<dbReference type="SUPFAM" id="SSF54593">
    <property type="entry name" value="Glyoxalase/Bleomycin resistance protein/Dihydroxybiphenyl dioxygenase"/>
    <property type="match status" value="1"/>
</dbReference>
<proteinExistence type="predicted"/>
<keyword evidence="3" id="KW-1185">Reference proteome</keyword>
<organism evidence="2 3">
    <name type="scientific">Variovorax terrae</name>
    <dbReference type="NCBI Taxonomy" id="2923278"/>
    <lineage>
        <taxon>Bacteria</taxon>
        <taxon>Pseudomonadati</taxon>
        <taxon>Pseudomonadota</taxon>
        <taxon>Betaproteobacteria</taxon>
        <taxon>Burkholderiales</taxon>
        <taxon>Comamonadaceae</taxon>
        <taxon>Variovorax</taxon>
    </lineage>
</organism>
<evidence type="ECO:0000313" key="3">
    <source>
        <dbReference type="Proteomes" id="UP001139447"/>
    </source>
</evidence>
<dbReference type="PROSITE" id="PS51819">
    <property type="entry name" value="VOC"/>
    <property type="match status" value="1"/>
</dbReference>
<dbReference type="Pfam" id="PF00903">
    <property type="entry name" value="Glyoxalase"/>
    <property type="match status" value="1"/>
</dbReference>
<feature type="domain" description="VOC" evidence="1">
    <location>
        <begin position="15"/>
        <end position="136"/>
    </location>
</feature>
<accession>A0A9X1VXR7</accession>
<name>A0A9X1VXR7_9BURK</name>
<dbReference type="InterPro" id="IPR004360">
    <property type="entry name" value="Glyas_Fos-R_dOase_dom"/>
</dbReference>
<dbReference type="InterPro" id="IPR037523">
    <property type="entry name" value="VOC_core"/>
</dbReference>
<gene>
    <name evidence="2" type="ORF">MMF98_21315</name>
</gene>
<sequence length="136" mass="14428">MADKAEDSGAPLFQGIDHIDMAVEDVEAVAAFYIGLGFEVARRTDHAGGAVELRFPGPGAQPVLELIPCVKPDGTRIANPGIRHIGLLCQDIGKAHAVLSARGVAFKNEPRFVPSTKRWLANTYDPSGAIVQLVGL</sequence>
<reference evidence="2" key="1">
    <citation type="submission" date="2022-03" db="EMBL/GenBank/DDBJ databases">
        <authorList>
            <person name="Woo C.Y."/>
        </authorList>
    </citation>
    <scope>NUCLEOTIDE SEQUENCE</scope>
    <source>
        <strain evidence="2">CYS-02</strain>
    </source>
</reference>